<dbReference type="SUPFAM" id="SSF55469">
    <property type="entry name" value="FMN-dependent nitroreductase-like"/>
    <property type="match status" value="1"/>
</dbReference>
<protein>
    <recommendedName>
        <fullName evidence="3">Nitroreductase</fullName>
    </recommendedName>
</protein>
<reference evidence="1 2" key="1">
    <citation type="submission" date="2023-11" db="EMBL/GenBank/DDBJ databases">
        <title>Actinomadura monticuli sp. nov., isolated from volcanic ash.</title>
        <authorList>
            <person name="Lee S.D."/>
            <person name="Yang H."/>
            <person name="Kim I.S."/>
        </authorList>
    </citation>
    <scope>NUCLEOTIDE SEQUENCE [LARGE SCALE GENOMIC DNA]</scope>
    <source>
        <strain evidence="1 2">DLS-62</strain>
    </source>
</reference>
<sequence>MVSVPGLAAERWNKLANPLGSERTDLAARFVVRAAILAPSIHDTQPWRFVERPDGLELWADRTRLLPVSDPGGREMLISCGAALFNAQLAVRCLGFTPRVRLLPDPANPDLLARVTWGSRSTPRPYEELLYRTIPRRHTHRGRFLTTPLPPMLPAVLAGIGREEGAGLRVLKYEAQRRRLAEHVRAAEAVQARDPRIAGELLALTVPPDGKRPDGFASGVDPVTAYGAEFPWRDIAADAPGAFLQRGGGQEIDHETAPAAVGTVALLTTREDRRVDWLLAGQALQHVLLHAATQDVSAAFHTQPLELPDLRAAIRRDLVCGHPQMLLRLGHVARRQYSRWRPVTDVLSTK</sequence>
<dbReference type="PANTHER" id="PTHR23026:SF123">
    <property type="entry name" value="NAD(P)H NITROREDUCTASE RV3131-RELATED"/>
    <property type="match status" value="1"/>
</dbReference>
<dbReference type="InterPro" id="IPR050627">
    <property type="entry name" value="Nitroreductase/BluB"/>
</dbReference>
<comment type="caution">
    <text evidence="1">The sequence shown here is derived from an EMBL/GenBank/DDBJ whole genome shotgun (WGS) entry which is preliminary data.</text>
</comment>
<organism evidence="1 2">
    <name type="scientific">Actinomadura monticuli</name>
    <dbReference type="NCBI Taxonomy" id="3097367"/>
    <lineage>
        <taxon>Bacteria</taxon>
        <taxon>Bacillati</taxon>
        <taxon>Actinomycetota</taxon>
        <taxon>Actinomycetes</taxon>
        <taxon>Streptosporangiales</taxon>
        <taxon>Thermomonosporaceae</taxon>
        <taxon>Actinomadura</taxon>
    </lineage>
</organism>
<dbReference type="InterPro" id="IPR000415">
    <property type="entry name" value="Nitroreductase-like"/>
</dbReference>
<dbReference type="EMBL" id="JAXCEI010000014">
    <property type="protein sequence ID" value="MFA1542888.1"/>
    <property type="molecule type" value="Genomic_DNA"/>
</dbReference>
<dbReference type="PANTHER" id="PTHR23026">
    <property type="entry name" value="NADPH NITROREDUCTASE"/>
    <property type="match status" value="1"/>
</dbReference>
<dbReference type="Gene3D" id="3.40.109.10">
    <property type="entry name" value="NADH Oxidase"/>
    <property type="match status" value="1"/>
</dbReference>
<dbReference type="NCBIfam" id="NF047509">
    <property type="entry name" value="Rv3131_FMN_oxido"/>
    <property type="match status" value="1"/>
</dbReference>
<evidence type="ECO:0000313" key="2">
    <source>
        <dbReference type="Proteomes" id="UP001569963"/>
    </source>
</evidence>
<dbReference type="RefSeq" id="WP_371953364.1">
    <property type="nucleotide sequence ID" value="NZ_JAXCEI010000014.1"/>
</dbReference>
<gene>
    <name evidence="1" type="ORF">SM611_28485</name>
</gene>
<dbReference type="Proteomes" id="UP001569963">
    <property type="component" value="Unassembled WGS sequence"/>
</dbReference>
<name>A0ABV4QI91_9ACTN</name>
<keyword evidence="2" id="KW-1185">Reference proteome</keyword>
<proteinExistence type="predicted"/>
<accession>A0ABV4QI91</accession>
<evidence type="ECO:0000313" key="1">
    <source>
        <dbReference type="EMBL" id="MFA1542888.1"/>
    </source>
</evidence>
<evidence type="ECO:0008006" key="3">
    <source>
        <dbReference type="Google" id="ProtNLM"/>
    </source>
</evidence>